<dbReference type="Proteomes" id="UP000821865">
    <property type="component" value="Chromosome 4"/>
</dbReference>
<keyword evidence="2" id="KW-1185">Reference proteome</keyword>
<organism evidence="1 2">
    <name type="scientific">Dermacentor silvarum</name>
    <name type="common">Tick</name>
    <dbReference type="NCBI Taxonomy" id="543639"/>
    <lineage>
        <taxon>Eukaryota</taxon>
        <taxon>Metazoa</taxon>
        <taxon>Ecdysozoa</taxon>
        <taxon>Arthropoda</taxon>
        <taxon>Chelicerata</taxon>
        <taxon>Arachnida</taxon>
        <taxon>Acari</taxon>
        <taxon>Parasitiformes</taxon>
        <taxon>Ixodida</taxon>
        <taxon>Ixodoidea</taxon>
        <taxon>Ixodidae</taxon>
        <taxon>Rhipicephalinae</taxon>
        <taxon>Dermacentor</taxon>
    </lineage>
</organism>
<name>A0ACB8CZP6_DERSI</name>
<evidence type="ECO:0000313" key="2">
    <source>
        <dbReference type="Proteomes" id="UP000821865"/>
    </source>
</evidence>
<protein>
    <submittedName>
        <fullName evidence="1">Uncharacterized protein</fullName>
    </submittedName>
</protein>
<accession>A0ACB8CZP6</accession>
<proteinExistence type="predicted"/>
<sequence>MEVTVICAGVGWVPSMVAISLISAALIAYVWAVLTGTVTVYAPYISEAGASPPQSGVFSLLLYFGSLLACATMLVRYVVVRNLNRCCHRNVDVLNVASLTAGLIAVFGNLIVSAYPVLTSRAIHNAGAYTMFLAAVLYMTLETGLTCCLCPEYYAKRMVWLRFSLTAASVVAVVFTACYQFVGDNLWSEGLSDKPKHLREPGDPGFRELVISAMGEWFLVCVFLAFFLTFAYEFRRVIVTVDLFPLVCHMDERIEVTRLRPHDSYSLFSSASL</sequence>
<gene>
    <name evidence="1" type="ORF">HPB49_020403</name>
</gene>
<evidence type="ECO:0000313" key="1">
    <source>
        <dbReference type="EMBL" id="KAH7954630.1"/>
    </source>
</evidence>
<reference evidence="1" key="1">
    <citation type="submission" date="2020-05" db="EMBL/GenBank/DDBJ databases">
        <title>Large-scale comparative analyses of tick genomes elucidate their genetic diversity and vector capacities.</title>
        <authorList>
            <person name="Jia N."/>
            <person name="Wang J."/>
            <person name="Shi W."/>
            <person name="Du L."/>
            <person name="Sun Y."/>
            <person name="Zhan W."/>
            <person name="Jiang J."/>
            <person name="Wang Q."/>
            <person name="Zhang B."/>
            <person name="Ji P."/>
            <person name="Sakyi L.B."/>
            <person name="Cui X."/>
            <person name="Yuan T."/>
            <person name="Jiang B."/>
            <person name="Yang W."/>
            <person name="Lam T.T.-Y."/>
            <person name="Chang Q."/>
            <person name="Ding S."/>
            <person name="Wang X."/>
            <person name="Zhu J."/>
            <person name="Ruan X."/>
            <person name="Zhao L."/>
            <person name="Wei J."/>
            <person name="Que T."/>
            <person name="Du C."/>
            <person name="Cheng J."/>
            <person name="Dai P."/>
            <person name="Han X."/>
            <person name="Huang E."/>
            <person name="Gao Y."/>
            <person name="Liu J."/>
            <person name="Shao H."/>
            <person name="Ye R."/>
            <person name="Li L."/>
            <person name="Wei W."/>
            <person name="Wang X."/>
            <person name="Wang C."/>
            <person name="Yang T."/>
            <person name="Huo Q."/>
            <person name="Li W."/>
            <person name="Guo W."/>
            <person name="Chen H."/>
            <person name="Zhou L."/>
            <person name="Ni X."/>
            <person name="Tian J."/>
            <person name="Zhou Y."/>
            <person name="Sheng Y."/>
            <person name="Liu T."/>
            <person name="Pan Y."/>
            <person name="Xia L."/>
            <person name="Li J."/>
            <person name="Zhao F."/>
            <person name="Cao W."/>
        </authorList>
    </citation>
    <scope>NUCLEOTIDE SEQUENCE</scope>
    <source>
        <strain evidence="1">Dsil-2018</strain>
    </source>
</reference>
<dbReference type="EMBL" id="CM023473">
    <property type="protein sequence ID" value="KAH7954630.1"/>
    <property type="molecule type" value="Genomic_DNA"/>
</dbReference>
<comment type="caution">
    <text evidence="1">The sequence shown here is derived from an EMBL/GenBank/DDBJ whole genome shotgun (WGS) entry which is preliminary data.</text>
</comment>